<feature type="transmembrane region" description="Helical" evidence="1">
    <location>
        <begin position="117"/>
        <end position="142"/>
    </location>
</feature>
<sequence>MIYFSCKESGDEMKYKRYIFPVLMGFTMSNIMSLANTGKIMFPAIMIMMILQAVVASAASLVFPAGLIGAKMTKKLFPRLNRIGFLLVSSVLPAIYFTSILSMTGLLRMKGYSEGFWMSYFCSLSTSIVYGYVVSILWNVALDKLLQRKEMSK</sequence>
<feature type="transmembrane region" description="Helical" evidence="1">
    <location>
        <begin position="41"/>
        <end position="63"/>
    </location>
</feature>
<gene>
    <name evidence="2" type="ORF">SAMN05216249_104192</name>
</gene>
<feature type="transmembrane region" description="Helical" evidence="1">
    <location>
        <begin position="83"/>
        <end position="105"/>
    </location>
</feature>
<dbReference type="STRING" id="1120918.SAMN05216249_104192"/>
<organism evidence="2 3">
    <name type="scientific">Acetitomaculum ruminis DSM 5522</name>
    <dbReference type="NCBI Taxonomy" id="1120918"/>
    <lineage>
        <taxon>Bacteria</taxon>
        <taxon>Bacillati</taxon>
        <taxon>Bacillota</taxon>
        <taxon>Clostridia</taxon>
        <taxon>Lachnospirales</taxon>
        <taxon>Lachnospiraceae</taxon>
        <taxon>Acetitomaculum</taxon>
    </lineage>
</organism>
<protein>
    <submittedName>
        <fullName evidence="2">Uncharacterized protein</fullName>
    </submittedName>
</protein>
<name>A0A1I0WR16_9FIRM</name>
<keyword evidence="1" id="KW-0812">Transmembrane</keyword>
<keyword evidence="1" id="KW-1133">Transmembrane helix</keyword>
<accession>A0A1I0WR16</accession>
<evidence type="ECO:0000313" key="2">
    <source>
        <dbReference type="EMBL" id="SFA90600.1"/>
    </source>
</evidence>
<dbReference type="EMBL" id="FOJY01000004">
    <property type="protein sequence ID" value="SFA90600.1"/>
    <property type="molecule type" value="Genomic_DNA"/>
</dbReference>
<keyword evidence="3" id="KW-1185">Reference proteome</keyword>
<evidence type="ECO:0000256" key="1">
    <source>
        <dbReference type="SAM" id="Phobius"/>
    </source>
</evidence>
<dbReference type="AlphaFoldDB" id="A0A1I0WR16"/>
<proteinExistence type="predicted"/>
<evidence type="ECO:0000313" key="3">
    <source>
        <dbReference type="Proteomes" id="UP000198838"/>
    </source>
</evidence>
<feature type="transmembrane region" description="Helical" evidence="1">
    <location>
        <begin position="18"/>
        <end position="35"/>
    </location>
</feature>
<dbReference type="Proteomes" id="UP000198838">
    <property type="component" value="Unassembled WGS sequence"/>
</dbReference>
<keyword evidence="1" id="KW-0472">Membrane</keyword>
<reference evidence="2 3" key="1">
    <citation type="submission" date="2016-10" db="EMBL/GenBank/DDBJ databases">
        <authorList>
            <person name="de Groot N.N."/>
        </authorList>
    </citation>
    <scope>NUCLEOTIDE SEQUENCE [LARGE SCALE GENOMIC DNA]</scope>
    <source>
        <strain evidence="2 3">DSM 5522</strain>
    </source>
</reference>